<dbReference type="PROSITE" id="PS50222">
    <property type="entry name" value="EF_HAND_2"/>
    <property type="match status" value="2"/>
</dbReference>
<dbReference type="AlphaFoldDB" id="A0AAP0MTC8"/>
<dbReference type="CDD" id="cd00051">
    <property type="entry name" value="EFh"/>
    <property type="match status" value="1"/>
</dbReference>
<reference evidence="4 5" key="1">
    <citation type="submission" date="2024-05" db="EMBL/GenBank/DDBJ databases">
        <title>Haplotype-resolved chromosome-level genome assembly of Huyou (Citrus changshanensis).</title>
        <authorList>
            <person name="Miao C."/>
            <person name="Chen W."/>
            <person name="Wu Y."/>
            <person name="Wang L."/>
            <person name="Zhao S."/>
            <person name="Grierson D."/>
            <person name="Xu C."/>
            <person name="Chen K."/>
        </authorList>
    </citation>
    <scope>NUCLEOTIDE SEQUENCE [LARGE SCALE GENOMIC DNA]</scope>
    <source>
        <strain evidence="4">01-14</strain>
        <tissue evidence="4">Leaf</tissue>
    </source>
</reference>
<dbReference type="PROSITE" id="PS00018">
    <property type="entry name" value="EF_HAND_1"/>
    <property type="match status" value="2"/>
</dbReference>
<feature type="domain" description="EF-hand" evidence="3">
    <location>
        <begin position="76"/>
        <end position="107"/>
    </location>
</feature>
<dbReference type="InterPro" id="IPR002048">
    <property type="entry name" value="EF_hand_dom"/>
</dbReference>
<keyword evidence="2" id="KW-0106">Calcium</keyword>
<dbReference type="InterPro" id="IPR011992">
    <property type="entry name" value="EF-hand-dom_pair"/>
</dbReference>
<keyword evidence="5" id="KW-1185">Reference proteome</keyword>
<comment type="caution">
    <text evidence="4">The sequence shown here is derived from an EMBL/GenBank/DDBJ whole genome shotgun (WGS) entry which is preliminary data.</text>
</comment>
<dbReference type="SUPFAM" id="SSF47473">
    <property type="entry name" value="EF-hand"/>
    <property type="match status" value="1"/>
</dbReference>
<name>A0AAP0MTC8_9ROSI</name>
<keyword evidence="1" id="KW-0677">Repeat</keyword>
<proteinExistence type="predicted"/>
<evidence type="ECO:0000313" key="4">
    <source>
        <dbReference type="EMBL" id="KAK9216575.1"/>
    </source>
</evidence>
<dbReference type="GO" id="GO:0005509">
    <property type="term" value="F:calcium ion binding"/>
    <property type="evidence" value="ECO:0007669"/>
    <property type="project" value="InterPro"/>
</dbReference>
<evidence type="ECO:0000256" key="1">
    <source>
        <dbReference type="ARBA" id="ARBA00022737"/>
    </source>
</evidence>
<evidence type="ECO:0000256" key="2">
    <source>
        <dbReference type="ARBA" id="ARBA00022837"/>
    </source>
</evidence>
<dbReference type="InterPro" id="IPR018247">
    <property type="entry name" value="EF_Hand_1_Ca_BS"/>
</dbReference>
<accession>A0AAP0MTC8</accession>
<protein>
    <recommendedName>
        <fullName evidence="3">EF-hand domain-containing protein</fullName>
    </recommendedName>
</protein>
<gene>
    <name evidence="4" type="ORF">WN944_008585</name>
</gene>
<dbReference type="InterPro" id="IPR050145">
    <property type="entry name" value="Centrin_CML-like"/>
</dbReference>
<organism evidence="4 5">
    <name type="scientific">Citrus x changshan-huyou</name>
    <dbReference type="NCBI Taxonomy" id="2935761"/>
    <lineage>
        <taxon>Eukaryota</taxon>
        <taxon>Viridiplantae</taxon>
        <taxon>Streptophyta</taxon>
        <taxon>Embryophyta</taxon>
        <taxon>Tracheophyta</taxon>
        <taxon>Spermatophyta</taxon>
        <taxon>Magnoliopsida</taxon>
        <taxon>eudicotyledons</taxon>
        <taxon>Gunneridae</taxon>
        <taxon>Pentapetalae</taxon>
        <taxon>rosids</taxon>
        <taxon>malvids</taxon>
        <taxon>Sapindales</taxon>
        <taxon>Rutaceae</taxon>
        <taxon>Aurantioideae</taxon>
        <taxon>Citrus</taxon>
    </lineage>
</organism>
<evidence type="ECO:0000313" key="5">
    <source>
        <dbReference type="Proteomes" id="UP001428341"/>
    </source>
</evidence>
<evidence type="ECO:0000259" key="3">
    <source>
        <dbReference type="PROSITE" id="PS50222"/>
    </source>
</evidence>
<feature type="domain" description="EF-hand" evidence="3">
    <location>
        <begin position="36"/>
        <end position="71"/>
    </location>
</feature>
<dbReference type="Proteomes" id="UP001428341">
    <property type="component" value="Unassembled WGS sequence"/>
</dbReference>
<dbReference type="EMBL" id="JBCGBO010000003">
    <property type="protein sequence ID" value="KAK9216575.1"/>
    <property type="molecule type" value="Genomic_DNA"/>
</dbReference>
<sequence>MAYRHKSKGIPKDCCRTLVPTSDNKKNAKVSLNESVNEEQLMAWLRRYDTDGDGRLTKQELQDAFKSLGSTFPAWRAWRALRHADANGDGCINEDELCELVKYVIKRGYALA</sequence>
<dbReference type="SMART" id="SM00054">
    <property type="entry name" value="EFh"/>
    <property type="match status" value="2"/>
</dbReference>
<dbReference type="Pfam" id="PF13499">
    <property type="entry name" value="EF-hand_7"/>
    <property type="match status" value="1"/>
</dbReference>
<dbReference type="Gene3D" id="1.10.238.10">
    <property type="entry name" value="EF-hand"/>
    <property type="match status" value="1"/>
</dbReference>
<dbReference type="PANTHER" id="PTHR23050">
    <property type="entry name" value="CALCIUM BINDING PROTEIN"/>
    <property type="match status" value="1"/>
</dbReference>